<keyword evidence="1" id="KW-0812">Transmembrane</keyword>
<comment type="caution">
    <text evidence="2">The sequence shown here is derived from an EMBL/GenBank/DDBJ whole genome shotgun (WGS) entry which is preliminary data.</text>
</comment>
<accession>A0A395S8H2</accession>
<dbReference type="EMBL" id="PXOF01000067">
    <property type="protein sequence ID" value="RGP68724.1"/>
    <property type="molecule type" value="Genomic_DNA"/>
</dbReference>
<proteinExistence type="predicted"/>
<feature type="transmembrane region" description="Helical" evidence="1">
    <location>
        <begin position="116"/>
        <end position="139"/>
    </location>
</feature>
<dbReference type="PANTHER" id="PTHR37019:SF2">
    <property type="entry name" value="EXPERA DOMAIN-CONTAINING PROTEIN"/>
    <property type="match status" value="1"/>
</dbReference>
<sequence>MPGKERTTIHISEIFPWYYQFLFMIFEPSVIFASLSLIPLSPSNHFHSLAPTDSSGPFWSPSPVLEPCNAESAWNTPQLRSLWYVFMAALAFSGVIEPMLLYVARYKLRDVHDAEQVIKAVLVAFFAFDVFHAGATLAVTGLGAALPGTQMHVYAMVNVWVPAAWMLLRTSWIVGAARESPAERVKRE</sequence>
<organism evidence="2 3">
    <name type="scientific">Fusarium sporotrichioides</name>
    <dbReference type="NCBI Taxonomy" id="5514"/>
    <lineage>
        <taxon>Eukaryota</taxon>
        <taxon>Fungi</taxon>
        <taxon>Dikarya</taxon>
        <taxon>Ascomycota</taxon>
        <taxon>Pezizomycotina</taxon>
        <taxon>Sordariomycetes</taxon>
        <taxon>Hypocreomycetidae</taxon>
        <taxon>Hypocreales</taxon>
        <taxon>Nectriaceae</taxon>
        <taxon>Fusarium</taxon>
    </lineage>
</organism>
<evidence type="ECO:0000256" key="1">
    <source>
        <dbReference type="SAM" id="Phobius"/>
    </source>
</evidence>
<keyword evidence="3" id="KW-1185">Reference proteome</keyword>
<feature type="transmembrane region" description="Helical" evidence="1">
    <location>
        <begin position="82"/>
        <end position="104"/>
    </location>
</feature>
<reference evidence="2 3" key="1">
    <citation type="journal article" date="2018" name="PLoS Pathog.">
        <title>Evolution of structural diversity of trichothecenes, a family of toxins produced by plant pathogenic and entomopathogenic fungi.</title>
        <authorList>
            <person name="Proctor R.H."/>
            <person name="McCormick S.P."/>
            <person name="Kim H.S."/>
            <person name="Cardoza R.E."/>
            <person name="Stanley A.M."/>
            <person name="Lindo L."/>
            <person name="Kelly A."/>
            <person name="Brown D.W."/>
            <person name="Lee T."/>
            <person name="Vaughan M.M."/>
            <person name="Alexander N.J."/>
            <person name="Busman M."/>
            <person name="Gutierrez S."/>
        </authorList>
    </citation>
    <scope>NUCLEOTIDE SEQUENCE [LARGE SCALE GENOMIC DNA]</scope>
    <source>
        <strain evidence="2 3">NRRL 3299</strain>
    </source>
</reference>
<keyword evidence="1" id="KW-0472">Membrane</keyword>
<dbReference type="AlphaFoldDB" id="A0A395S8H2"/>
<protein>
    <recommendedName>
        <fullName evidence="4">EXPERA domain-containing protein</fullName>
    </recommendedName>
</protein>
<feature type="transmembrane region" description="Helical" evidence="1">
    <location>
        <begin position="21"/>
        <end position="40"/>
    </location>
</feature>
<evidence type="ECO:0000313" key="2">
    <source>
        <dbReference type="EMBL" id="RGP68724.1"/>
    </source>
</evidence>
<name>A0A395S8H2_FUSSP</name>
<dbReference type="Proteomes" id="UP000266152">
    <property type="component" value="Unassembled WGS sequence"/>
</dbReference>
<dbReference type="PANTHER" id="PTHR37019">
    <property type="entry name" value="CHROMOSOME 1, WHOLE GENOME SHOTGUN SEQUENCE"/>
    <property type="match status" value="1"/>
</dbReference>
<gene>
    <name evidence="2" type="ORF">FSPOR_5195</name>
</gene>
<evidence type="ECO:0008006" key="4">
    <source>
        <dbReference type="Google" id="ProtNLM"/>
    </source>
</evidence>
<evidence type="ECO:0000313" key="3">
    <source>
        <dbReference type="Proteomes" id="UP000266152"/>
    </source>
</evidence>
<keyword evidence="1" id="KW-1133">Transmembrane helix</keyword>
<feature type="transmembrane region" description="Helical" evidence="1">
    <location>
        <begin position="151"/>
        <end position="168"/>
    </location>
</feature>